<name>A0A0F9NLM6_9ZZZZ</name>
<protein>
    <submittedName>
        <fullName evidence="1">Uncharacterized protein</fullName>
    </submittedName>
</protein>
<proteinExistence type="predicted"/>
<dbReference type="AlphaFoldDB" id="A0A0F9NLM6"/>
<sequence>MPFDRGRMDDPNPSAFEQFDAAVARRGITVFPNEEFGFQLLALINETGGLIVEKFADWCYDQGLAEGMNEAAMQREQGR</sequence>
<evidence type="ECO:0000313" key="1">
    <source>
        <dbReference type="EMBL" id="KKN12977.1"/>
    </source>
</evidence>
<reference evidence="1" key="1">
    <citation type="journal article" date="2015" name="Nature">
        <title>Complex archaea that bridge the gap between prokaryotes and eukaryotes.</title>
        <authorList>
            <person name="Spang A."/>
            <person name="Saw J.H."/>
            <person name="Jorgensen S.L."/>
            <person name="Zaremba-Niedzwiedzka K."/>
            <person name="Martijn J."/>
            <person name="Lind A.E."/>
            <person name="van Eijk R."/>
            <person name="Schleper C."/>
            <person name="Guy L."/>
            <person name="Ettema T.J."/>
        </authorList>
    </citation>
    <scope>NUCLEOTIDE SEQUENCE</scope>
</reference>
<accession>A0A0F9NLM6</accession>
<organism evidence="1">
    <name type="scientific">marine sediment metagenome</name>
    <dbReference type="NCBI Taxonomy" id="412755"/>
    <lineage>
        <taxon>unclassified sequences</taxon>
        <taxon>metagenomes</taxon>
        <taxon>ecological metagenomes</taxon>
    </lineage>
</organism>
<gene>
    <name evidence="1" type="ORF">LCGC14_1010990</name>
</gene>
<comment type="caution">
    <text evidence="1">The sequence shown here is derived from an EMBL/GenBank/DDBJ whole genome shotgun (WGS) entry which is preliminary data.</text>
</comment>
<dbReference type="EMBL" id="LAZR01003972">
    <property type="protein sequence ID" value="KKN12977.1"/>
    <property type="molecule type" value="Genomic_DNA"/>
</dbReference>